<dbReference type="Gramene" id="Os07t0446050-00">
    <property type="protein sequence ID" value="Os07t0446050-00"/>
    <property type="gene ID" value="Os07g0446050"/>
</dbReference>
<feature type="non-terminal residue" evidence="2">
    <location>
        <position position="1"/>
    </location>
</feature>
<organism evidence="2 3">
    <name type="scientific">Oryza sativa subsp. japonica</name>
    <name type="common">Rice</name>
    <dbReference type="NCBI Taxonomy" id="39947"/>
    <lineage>
        <taxon>Eukaryota</taxon>
        <taxon>Viridiplantae</taxon>
        <taxon>Streptophyta</taxon>
        <taxon>Embryophyta</taxon>
        <taxon>Tracheophyta</taxon>
        <taxon>Spermatophyta</taxon>
        <taxon>Magnoliopsida</taxon>
        <taxon>Liliopsida</taxon>
        <taxon>Poales</taxon>
        <taxon>Poaceae</taxon>
        <taxon>BOP clade</taxon>
        <taxon>Oryzoideae</taxon>
        <taxon>Oryzeae</taxon>
        <taxon>Oryzinae</taxon>
        <taxon>Oryza</taxon>
        <taxon>Oryza sativa</taxon>
    </lineage>
</organism>
<dbReference type="Proteomes" id="UP000059680">
    <property type="component" value="Chromosome 7"/>
</dbReference>
<evidence type="ECO:0000313" key="3">
    <source>
        <dbReference type="Proteomes" id="UP000059680"/>
    </source>
</evidence>
<reference evidence="2 3" key="2">
    <citation type="journal article" date="2013" name="Plant Cell Physiol.">
        <title>Rice Annotation Project Database (RAP-DB): an integrative and interactive database for rice genomics.</title>
        <authorList>
            <person name="Sakai H."/>
            <person name="Lee S.S."/>
            <person name="Tanaka T."/>
            <person name="Numa H."/>
            <person name="Kim J."/>
            <person name="Kawahara Y."/>
            <person name="Wakimoto H."/>
            <person name="Yang C.C."/>
            <person name="Iwamoto M."/>
            <person name="Abe T."/>
            <person name="Yamada Y."/>
            <person name="Muto A."/>
            <person name="Inokuchi H."/>
            <person name="Ikemura T."/>
            <person name="Matsumoto T."/>
            <person name="Sasaki T."/>
            <person name="Itoh T."/>
        </authorList>
    </citation>
    <scope>NUCLEOTIDE SEQUENCE [LARGE SCALE GENOMIC DNA]</scope>
    <source>
        <strain evidence="3">cv. Nipponbare</strain>
    </source>
</reference>
<gene>
    <name evidence="2" type="ordered locus">Os07g0446050</name>
    <name evidence="2" type="ORF">OSNPB_070446050</name>
</gene>
<reference evidence="3" key="1">
    <citation type="journal article" date="2005" name="Nature">
        <title>The map-based sequence of the rice genome.</title>
        <authorList>
            <consortium name="International rice genome sequencing project (IRGSP)"/>
            <person name="Matsumoto T."/>
            <person name="Wu J."/>
            <person name="Kanamori H."/>
            <person name="Katayose Y."/>
            <person name="Fujisawa M."/>
            <person name="Namiki N."/>
            <person name="Mizuno H."/>
            <person name="Yamamoto K."/>
            <person name="Antonio B.A."/>
            <person name="Baba T."/>
            <person name="Sakata K."/>
            <person name="Nagamura Y."/>
            <person name="Aoki H."/>
            <person name="Arikawa K."/>
            <person name="Arita K."/>
            <person name="Bito T."/>
            <person name="Chiden Y."/>
            <person name="Fujitsuka N."/>
            <person name="Fukunaka R."/>
            <person name="Hamada M."/>
            <person name="Harada C."/>
            <person name="Hayashi A."/>
            <person name="Hijishita S."/>
            <person name="Honda M."/>
            <person name="Hosokawa S."/>
            <person name="Ichikawa Y."/>
            <person name="Idonuma A."/>
            <person name="Iijima M."/>
            <person name="Ikeda M."/>
            <person name="Ikeno M."/>
            <person name="Ito K."/>
            <person name="Ito S."/>
            <person name="Ito T."/>
            <person name="Ito Y."/>
            <person name="Ito Y."/>
            <person name="Iwabuchi A."/>
            <person name="Kamiya K."/>
            <person name="Karasawa W."/>
            <person name="Kurita K."/>
            <person name="Katagiri S."/>
            <person name="Kikuta A."/>
            <person name="Kobayashi H."/>
            <person name="Kobayashi N."/>
            <person name="Machita K."/>
            <person name="Maehara T."/>
            <person name="Masukawa M."/>
            <person name="Mizubayashi T."/>
            <person name="Mukai Y."/>
            <person name="Nagasaki H."/>
            <person name="Nagata Y."/>
            <person name="Naito S."/>
            <person name="Nakashima M."/>
            <person name="Nakama Y."/>
            <person name="Nakamichi Y."/>
            <person name="Nakamura M."/>
            <person name="Meguro A."/>
            <person name="Negishi M."/>
            <person name="Ohta I."/>
            <person name="Ohta T."/>
            <person name="Okamoto M."/>
            <person name="Ono N."/>
            <person name="Saji S."/>
            <person name="Sakaguchi M."/>
            <person name="Sakai K."/>
            <person name="Shibata M."/>
            <person name="Shimokawa T."/>
            <person name="Song J."/>
            <person name="Takazaki Y."/>
            <person name="Terasawa K."/>
            <person name="Tsugane M."/>
            <person name="Tsuji K."/>
            <person name="Ueda S."/>
            <person name="Waki K."/>
            <person name="Yamagata H."/>
            <person name="Yamamoto M."/>
            <person name="Yamamoto S."/>
            <person name="Yamane H."/>
            <person name="Yoshiki S."/>
            <person name="Yoshihara R."/>
            <person name="Yukawa K."/>
            <person name="Zhong H."/>
            <person name="Yano M."/>
            <person name="Yuan Q."/>
            <person name="Ouyang S."/>
            <person name="Liu J."/>
            <person name="Jones K.M."/>
            <person name="Gansberger K."/>
            <person name="Moffat K."/>
            <person name="Hill J."/>
            <person name="Bera J."/>
            <person name="Fadrosh D."/>
            <person name="Jin S."/>
            <person name="Johri S."/>
            <person name="Kim M."/>
            <person name="Overton L."/>
            <person name="Reardon M."/>
            <person name="Tsitrin T."/>
            <person name="Vuong H."/>
            <person name="Weaver B."/>
            <person name="Ciecko A."/>
            <person name="Tallon L."/>
            <person name="Jackson J."/>
            <person name="Pai G."/>
            <person name="Aken S.V."/>
            <person name="Utterback T."/>
            <person name="Reidmuller S."/>
            <person name="Feldblyum T."/>
            <person name="Hsiao J."/>
            <person name="Zismann V."/>
            <person name="Iobst S."/>
            <person name="de Vazeille A.R."/>
            <person name="Buell C.R."/>
            <person name="Ying K."/>
            <person name="Li Y."/>
            <person name="Lu T."/>
            <person name="Huang Y."/>
            <person name="Zhao Q."/>
            <person name="Feng Q."/>
            <person name="Zhang L."/>
            <person name="Zhu J."/>
            <person name="Weng Q."/>
            <person name="Mu J."/>
            <person name="Lu Y."/>
            <person name="Fan D."/>
            <person name="Liu Y."/>
            <person name="Guan J."/>
            <person name="Zhang Y."/>
            <person name="Yu S."/>
            <person name="Liu X."/>
            <person name="Zhang Y."/>
            <person name="Hong G."/>
            <person name="Han B."/>
            <person name="Choisne N."/>
            <person name="Demange N."/>
            <person name="Orjeda G."/>
            <person name="Samain S."/>
            <person name="Cattolico L."/>
            <person name="Pelletier E."/>
            <person name="Couloux A."/>
            <person name="Segurens B."/>
            <person name="Wincker P."/>
            <person name="D'Hont A."/>
            <person name="Scarpelli C."/>
            <person name="Weissenbach J."/>
            <person name="Salanoubat M."/>
            <person name="Quetier F."/>
            <person name="Yu Y."/>
            <person name="Kim H.R."/>
            <person name="Rambo T."/>
            <person name="Currie J."/>
            <person name="Collura K."/>
            <person name="Luo M."/>
            <person name="Yang T."/>
            <person name="Ammiraju J.S.S."/>
            <person name="Engler F."/>
            <person name="Soderlund C."/>
            <person name="Wing R.A."/>
            <person name="Palmer L.E."/>
            <person name="de la Bastide M."/>
            <person name="Spiegel L."/>
            <person name="Nascimento L."/>
            <person name="Zutavern T."/>
            <person name="O'Shaughnessy A."/>
            <person name="Dike S."/>
            <person name="Dedhia N."/>
            <person name="Preston R."/>
            <person name="Balija V."/>
            <person name="McCombie W.R."/>
            <person name="Chow T."/>
            <person name="Chen H."/>
            <person name="Chung M."/>
            <person name="Chen C."/>
            <person name="Shaw J."/>
            <person name="Wu H."/>
            <person name="Hsiao K."/>
            <person name="Chao Y."/>
            <person name="Chu M."/>
            <person name="Cheng C."/>
            <person name="Hour A."/>
            <person name="Lee P."/>
            <person name="Lin S."/>
            <person name="Lin Y."/>
            <person name="Liou J."/>
            <person name="Liu S."/>
            <person name="Hsing Y."/>
            <person name="Raghuvanshi S."/>
            <person name="Mohanty A."/>
            <person name="Bharti A.K."/>
            <person name="Gaur A."/>
            <person name="Gupta V."/>
            <person name="Kumar D."/>
            <person name="Ravi V."/>
            <person name="Vij S."/>
            <person name="Kapur A."/>
            <person name="Khurana P."/>
            <person name="Khurana P."/>
            <person name="Khurana J.P."/>
            <person name="Tyagi A.K."/>
            <person name="Gaikwad K."/>
            <person name="Singh A."/>
            <person name="Dalal V."/>
            <person name="Srivastava S."/>
            <person name="Dixit A."/>
            <person name="Pal A.K."/>
            <person name="Ghazi I.A."/>
            <person name="Yadav M."/>
            <person name="Pandit A."/>
            <person name="Bhargava A."/>
            <person name="Sureshbabu K."/>
            <person name="Batra K."/>
            <person name="Sharma T.R."/>
            <person name="Mohapatra T."/>
            <person name="Singh N.K."/>
            <person name="Messing J."/>
            <person name="Nelson A.B."/>
            <person name="Fuks G."/>
            <person name="Kavchok S."/>
            <person name="Keizer G."/>
            <person name="Linton E."/>
            <person name="Llaca V."/>
            <person name="Song R."/>
            <person name="Tanyolac B."/>
            <person name="Young S."/>
            <person name="Ho-Il K."/>
            <person name="Hahn J.H."/>
            <person name="Sangsakoo G."/>
            <person name="Vanavichit A."/>
            <person name="de Mattos Luiz.A.T."/>
            <person name="Zimmer P.D."/>
            <person name="Malone G."/>
            <person name="Dellagostin O."/>
            <person name="de Oliveira A.C."/>
            <person name="Bevan M."/>
            <person name="Bancroft I."/>
            <person name="Minx P."/>
            <person name="Cordum H."/>
            <person name="Wilson R."/>
            <person name="Cheng Z."/>
            <person name="Jin W."/>
            <person name="Jiang J."/>
            <person name="Leong S.A."/>
            <person name="Iwama H."/>
            <person name="Gojobori T."/>
            <person name="Itoh T."/>
            <person name="Niimura Y."/>
            <person name="Fujii Y."/>
            <person name="Habara T."/>
            <person name="Sakai H."/>
            <person name="Sato Y."/>
            <person name="Wilson G."/>
            <person name="Kumar K."/>
            <person name="McCouch S."/>
            <person name="Juretic N."/>
            <person name="Hoen D."/>
            <person name="Wright S."/>
            <person name="Bruskiewich R."/>
            <person name="Bureau T."/>
            <person name="Miyao A."/>
            <person name="Hirochika H."/>
            <person name="Nishikawa T."/>
            <person name="Kadowaki K."/>
            <person name="Sugiura M."/>
            <person name="Burr B."/>
            <person name="Sasaki T."/>
        </authorList>
    </citation>
    <scope>NUCLEOTIDE SEQUENCE [LARGE SCALE GENOMIC DNA]</scope>
    <source>
        <strain evidence="3">cv. Nipponbare</strain>
    </source>
</reference>
<dbReference type="PaxDb" id="39947-A0A0N7KND2"/>
<protein>
    <submittedName>
        <fullName evidence="2">Os07g0446050 protein</fullName>
    </submittedName>
</protein>
<dbReference type="AlphaFoldDB" id="A0A0N7KND2"/>
<dbReference type="InParanoid" id="A0A0N7KND2"/>
<name>A0A0N7KND2_ORYSJ</name>
<sequence>VVILSFFGRRRLWRRRVLPAGSGAVGLGGRSGAGALRAALVFPAVGLLGHGGEVLAGGAGGVVAGAGGRRLVGLVLLAVLAAGALLGLVLLLRGGAAVGGRAVHGGGGGGAPGAVPPRPAGVGRRRGVAGGDVHAAAGLASGFTEGCVS</sequence>
<dbReference type="EMBL" id="AP014963">
    <property type="protein sequence ID" value="BAT01290.1"/>
    <property type="molecule type" value="Genomic_DNA"/>
</dbReference>
<feature type="transmembrane region" description="Helical" evidence="1">
    <location>
        <begin position="71"/>
        <end position="92"/>
    </location>
</feature>
<keyword evidence="3" id="KW-1185">Reference proteome</keyword>
<proteinExistence type="predicted"/>
<accession>A0A0N7KND2</accession>
<reference evidence="2 3" key="3">
    <citation type="journal article" date="2013" name="Rice">
        <title>Improvement of the Oryza sativa Nipponbare reference genome using next generation sequence and optical map data.</title>
        <authorList>
            <person name="Kawahara Y."/>
            <person name="de la Bastide M."/>
            <person name="Hamilton J.P."/>
            <person name="Kanamori H."/>
            <person name="McCombie W.R."/>
            <person name="Ouyang S."/>
            <person name="Schwartz D.C."/>
            <person name="Tanaka T."/>
            <person name="Wu J."/>
            <person name="Zhou S."/>
            <person name="Childs K.L."/>
            <person name="Davidson R.M."/>
            <person name="Lin H."/>
            <person name="Quesada-Ocampo L."/>
            <person name="Vaillancourt B."/>
            <person name="Sakai H."/>
            <person name="Lee S.S."/>
            <person name="Kim J."/>
            <person name="Numa H."/>
            <person name="Itoh T."/>
            <person name="Buell C.R."/>
            <person name="Matsumoto T."/>
        </authorList>
    </citation>
    <scope>NUCLEOTIDE SEQUENCE [LARGE SCALE GENOMIC DNA]</scope>
    <source>
        <strain evidence="3">cv. Nipponbare</strain>
    </source>
</reference>
<evidence type="ECO:0000256" key="1">
    <source>
        <dbReference type="SAM" id="Phobius"/>
    </source>
</evidence>
<keyword evidence="1" id="KW-1133">Transmembrane helix</keyword>
<keyword evidence="1" id="KW-0472">Membrane</keyword>
<evidence type="ECO:0000313" key="2">
    <source>
        <dbReference type="EMBL" id="BAT01290.1"/>
    </source>
</evidence>
<keyword evidence="1" id="KW-0812">Transmembrane</keyword>